<feature type="transmembrane region" description="Helical" evidence="1">
    <location>
        <begin position="12"/>
        <end position="34"/>
    </location>
</feature>
<evidence type="ECO:0000313" key="2">
    <source>
        <dbReference type="EMBL" id="WZN45973.1"/>
    </source>
</evidence>
<feature type="transmembrane region" description="Helical" evidence="1">
    <location>
        <begin position="100"/>
        <end position="119"/>
    </location>
</feature>
<keyword evidence="1" id="KW-1133">Transmembrane helix</keyword>
<reference evidence="2 3" key="1">
    <citation type="submission" date="2024-03" db="EMBL/GenBank/DDBJ databases">
        <title>Chitinophaga caseinilytica sp. nov., a casein hydrolysing bacterium isolated from forest soil.</title>
        <authorList>
            <person name="Lee D.S."/>
            <person name="Han D.M."/>
            <person name="Baek J.H."/>
            <person name="Choi D.G."/>
            <person name="Jeon J.H."/>
            <person name="Jeon C.O."/>
        </authorList>
    </citation>
    <scope>NUCLEOTIDE SEQUENCE [LARGE SCALE GENOMIC DNA]</scope>
    <source>
        <strain evidence="2 3">KACC 19118</strain>
    </source>
</reference>
<name>A0ABZ2Z1F8_9BACT</name>
<proteinExistence type="predicted"/>
<keyword evidence="3" id="KW-1185">Reference proteome</keyword>
<sequence>MKLLDIPRLRKILLADAFIGGTTGIAGLALYGWWSRFLGLPERLVLLIAAVTGLYALLAASLVLMKPVRARAVRWLVVANWAWTVVSIGMLLYYSSGATLFGKAFLVLQVIIVGGLAWLEGRHIGKNADEV</sequence>
<feature type="transmembrane region" description="Helical" evidence="1">
    <location>
        <begin position="72"/>
        <end position="94"/>
    </location>
</feature>
<organism evidence="2 3">
    <name type="scientific">Chitinophaga caseinilytica</name>
    <dbReference type="NCBI Taxonomy" id="2267521"/>
    <lineage>
        <taxon>Bacteria</taxon>
        <taxon>Pseudomonadati</taxon>
        <taxon>Bacteroidota</taxon>
        <taxon>Chitinophagia</taxon>
        <taxon>Chitinophagales</taxon>
        <taxon>Chitinophagaceae</taxon>
        <taxon>Chitinophaga</taxon>
    </lineage>
</organism>
<dbReference type="Proteomes" id="UP001449657">
    <property type="component" value="Chromosome"/>
</dbReference>
<keyword evidence="1" id="KW-0812">Transmembrane</keyword>
<dbReference type="EMBL" id="CP150096">
    <property type="protein sequence ID" value="WZN45973.1"/>
    <property type="molecule type" value="Genomic_DNA"/>
</dbReference>
<evidence type="ECO:0000313" key="3">
    <source>
        <dbReference type="Proteomes" id="UP001449657"/>
    </source>
</evidence>
<evidence type="ECO:0000256" key="1">
    <source>
        <dbReference type="SAM" id="Phobius"/>
    </source>
</evidence>
<gene>
    <name evidence="2" type="ORF">WJU22_24035</name>
</gene>
<dbReference type="RefSeq" id="WP_341840714.1">
    <property type="nucleotide sequence ID" value="NZ_CP149792.1"/>
</dbReference>
<accession>A0ABZ2Z1F8</accession>
<protein>
    <submittedName>
        <fullName evidence="2">Uncharacterized protein</fullName>
    </submittedName>
</protein>
<feature type="transmembrane region" description="Helical" evidence="1">
    <location>
        <begin position="46"/>
        <end position="65"/>
    </location>
</feature>
<keyword evidence="1" id="KW-0472">Membrane</keyword>